<feature type="transmembrane region" description="Helical" evidence="2">
    <location>
        <begin position="315"/>
        <end position="334"/>
    </location>
</feature>
<sequence length="336" mass="39506">MNSRNASNFNKKSSEARLNKIERLYNERKNKQMNDYENKSTTLGNNTVKVEDQDEFYDADLEEHSQNWSGDLLNQDDVTESNYYPTLISPDTIAAMRGYRDEEHNDSQRKVGQNSNTINIRKNRRDNSQGRRHYSVRNVLGDPLPLPYINNGNEKDSEKPKSVITKDRLLQKKNEMNNKWRRLLTQDKVMIERRLQELRKLENVPSVEKWIDPSKNPYIPKHDEAEHSLHNSSAINHDEQSDNATHHRAFSIDSISKYHSPSQFSTGVDSYTSQTLLRLQEDIEENKRKLDIIINLLRGQQSTTNDNDKSISREILYWTICIIILFICNIYVYYYM</sequence>
<feature type="region of interest" description="Disordered" evidence="1">
    <location>
        <begin position="101"/>
        <end position="134"/>
    </location>
</feature>
<dbReference type="RefSeq" id="XP_003955330.1">
    <property type="nucleotide sequence ID" value="XM_003955281.1"/>
</dbReference>
<evidence type="ECO:0000313" key="3">
    <source>
        <dbReference type="EMBL" id="CCF56195.1"/>
    </source>
</evidence>
<dbReference type="STRING" id="1071382.H2AP95"/>
<dbReference type="InParanoid" id="H2AP95"/>
<gene>
    <name evidence="3" type="primary">KAFR0A07610</name>
    <name evidence="3" type="ORF">KAFR_0A07610</name>
</gene>
<dbReference type="eggNOG" id="ENOG502S30N">
    <property type="taxonomic scope" value="Eukaryota"/>
</dbReference>
<evidence type="ECO:0000256" key="2">
    <source>
        <dbReference type="SAM" id="Phobius"/>
    </source>
</evidence>
<evidence type="ECO:0000313" key="4">
    <source>
        <dbReference type="Proteomes" id="UP000005220"/>
    </source>
</evidence>
<proteinExistence type="predicted"/>
<dbReference type="GeneID" id="13886096"/>
<name>H2AP95_KAZAF</name>
<reference evidence="3 4" key="1">
    <citation type="journal article" date="2011" name="Proc. Natl. Acad. Sci. U.S.A.">
        <title>Evolutionary erosion of yeast sex chromosomes by mating-type switching accidents.</title>
        <authorList>
            <person name="Gordon J.L."/>
            <person name="Armisen D."/>
            <person name="Proux-Wera E."/>
            <person name="Oheigeartaigh S.S."/>
            <person name="Byrne K.P."/>
            <person name="Wolfe K.H."/>
        </authorList>
    </citation>
    <scope>NUCLEOTIDE SEQUENCE [LARGE SCALE GENOMIC DNA]</scope>
    <source>
        <strain evidence="4">ATCC 22294 / BCRC 22015 / CBS 2517 / CECT 1963 / NBRC 1671 / NRRL Y-8276</strain>
    </source>
</reference>
<keyword evidence="2" id="KW-0472">Membrane</keyword>
<keyword evidence="2" id="KW-1133">Transmembrane helix</keyword>
<evidence type="ECO:0000256" key="1">
    <source>
        <dbReference type="SAM" id="MobiDB-lite"/>
    </source>
</evidence>
<keyword evidence="4" id="KW-1185">Reference proteome</keyword>
<dbReference type="KEGG" id="kaf:KAFR_0A07610"/>
<dbReference type="Proteomes" id="UP000005220">
    <property type="component" value="Chromosome 1"/>
</dbReference>
<organism evidence="3 4">
    <name type="scientific">Kazachstania africana (strain ATCC 22294 / BCRC 22015 / CBS 2517 / CECT 1963 / NBRC 1671 / NRRL Y-8276)</name>
    <name type="common">Yeast</name>
    <name type="synonym">Kluyveromyces africanus</name>
    <dbReference type="NCBI Taxonomy" id="1071382"/>
    <lineage>
        <taxon>Eukaryota</taxon>
        <taxon>Fungi</taxon>
        <taxon>Dikarya</taxon>
        <taxon>Ascomycota</taxon>
        <taxon>Saccharomycotina</taxon>
        <taxon>Saccharomycetes</taxon>
        <taxon>Saccharomycetales</taxon>
        <taxon>Saccharomycetaceae</taxon>
        <taxon>Kazachstania</taxon>
    </lineage>
</organism>
<dbReference type="AlphaFoldDB" id="H2AP95"/>
<accession>H2AP95</accession>
<dbReference type="OrthoDB" id="4053921at2759"/>
<protein>
    <submittedName>
        <fullName evidence="3">Uncharacterized protein</fullName>
    </submittedName>
</protein>
<keyword evidence="2" id="KW-0812">Transmembrane</keyword>
<feature type="compositionally biased region" description="Polar residues" evidence="1">
    <location>
        <begin position="110"/>
        <end position="120"/>
    </location>
</feature>
<dbReference type="FunCoup" id="H2AP95">
    <property type="interactions" value="131"/>
</dbReference>
<dbReference type="HOGENOM" id="CLU_826572_0_0_1"/>
<dbReference type="EMBL" id="HE650821">
    <property type="protein sequence ID" value="CCF56195.1"/>
    <property type="molecule type" value="Genomic_DNA"/>
</dbReference>